<comment type="caution">
    <text evidence="8">The sequence shown here is derived from an EMBL/GenBank/DDBJ whole genome shotgun (WGS) entry which is preliminary data.</text>
</comment>
<evidence type="ECO:0000256" key="1">
    <source>
        <dbReference type="ARBA" id="ARBA00010641"/>
    </source>
</evidence>
<dbReference type="EMBL" id="JBHSMT010000013">
    <property type="protein sequence ID" value="MFC5474022.1"/>
    <property type="molecule type" value="Genomic_DNA"/>
</dbReference>
<sequence>MSSITVTPETTLFQTAGDAGASAVPHIDIDHLYRTHHQHLYRFVQRYVRNIEDAEDVVQNTFLEAARCADRFSGLSKPSTWLFGIALNLARNQVRRNFADPCDAIDEEILEQVVDLNSDPAELIERRQIVGMVQSLLEEIPAKLRSTFEAVLDGESTYQLAAEQLQIPIGTVRSRVSRLRGQIRAQLA</sequence>
<evidence type="ECO:0000256" key="4">
    <source>
        <dbReference type="ARBA" id="ARBA00023125"/>
    </source>
</evidence>
<dbReference type="SUPFAM" id="SSF88659">
    <property type="entry name" value="Sigma3 and sigma4 domains of RNA polymerase sigma factors"/>
    <property type="match status" value="1"/>
</dbReference>
<evidence type="ECO:0000313" key="8">
    <source>
        <dbReference type="EMBL" id="MFC5474022.1"/>
    </source>
</evidence>
<dbReference type="RefSeq" id="WP_378997077.1">
    <property type="nucleotide sequence ID" value="NZ_JBHSMT010000013.1"/>
</dbReference>
<evidence type="ECO:0000256" key="5">
    <source>
        <dbReference type="ARBA" id="ARBA00023163"/>
    </source>
</evidence>
<feature type="domain" description="RNA polymerase sigma factor 70 region 4 type 2" evidence="7">
    <location>
        <begin position="132"/>
        <end position="180"/>
    </location>
</feature>
<dbReference type="InterPro" id="IPR013324">
    <property type="entry name" value="RNA_pol_sigma_r3/r4-like"/>
</dbReference>
<dbReference type="Pfam" id="PF04542">
    <property type="entry name" value="Sigma70_r2"/>
    <property type="match status" value="1"/>
</dbReference>
<keyword evidence="9" id="KW-1185">Reference proteome</keyword>
<dbReference type="InterPro" id="IPR013325">
    <property type="entry name" value="RNA_pol_sigma_r2"/>
</dbReference>
<evidence type="ECO:0000256" key="3">
    <source>
        <dbReference type="ARBA" id="ARBA00023082"/>
    </source>
</evidence>
<evidence type="ECO:0000259" key="7">
    <source>
        <dbReference type="Pfam" id="PF08281"/>
    </source>
</evidence>
<dbReference type="Gene3D" id="1.10.1740.10">
    <property type="match status" value="1"/>
</dbReference>
<keyword evidence="2" id="KW-0805">Transcription regulation</keyword>
<dbReference type="PANTHER" id="PTHR43133">
    <property type="entry name" value="RNA POLYMERASE ECF-TYPE SIGMA FACTO"/>
    <property type="match status" value="1"/>
</dbReference>
<comment type="similarity">
    <text evidence="1">Belongs to the sigma-70 factor family. ECF subfamily.</text>
</comment>
<dbReference type="InterPro" id="IPR007627">
    <property type="entry name" value="RNA_pol_sigma70_r2"/>
</dbReference>
<evidence type="ECO:0000256" key="2">
    <source>
        <dbReference type="ARBA" id="ARBA00023015"/>
    </source>
</evidence>
<keyword evidence="4" id="KW-0238">DNA-binding</keyword>
<evidence type="ECO:0000313" key="9">
    <source>
        <dbReference type="Proteomes" id="UP001596045"/>
    </source>
</evidence>
<evidence type="ECO:0000259" key="6">
    <source>
        <dbReference type="Pfam" id="PF04542"/>
    </source>
</evidence>
<name>A0ABW0MAQ0_9BURK</name>
<gene>
    <name evidence="8" type="ORF">ACFPM8_08620</name>
</gene>
<dbReference type="NCBIfam" id="TIGR02937">
    <property type="entry name" value="sigma70-ECF"/>
    <property type="match status" value="1"/>
</dbReference>
<organism evidence="8 9">
    <name type="scientific">Paraherbaspirillum soli</name>
    <dbReference type="NCBI Taxonomy" id="631222"/>
    <lineage>
        <taxon>Bacteria</taxon>
        <taxon>Pseudomonadati</taxon>
        <taxon>Pseudomonadota</taxon>
        <taxon>Betaproteobacteria</taxon>
        <taxon>Burkholderiales</taxon>
        <taxon>Oxalobacteraceae</taxon>
        <taxon>Paraherbaspirillum</taxon>
    </lineage>
</organism>
<dbReference type="Pfam" id="PF08281">
    <property type="entry name" value="Sigma70_r4_2"/>
    <property type="match status" value="1"/>
</dbReference>
<accession>A0ABW0MAQ0</accession>
<reference evidence="9" key="1">
    <citation type="journal article" date="2019" name="Int. J. Syst. Evol. Microbiol.">
        <title>The Global Catalogue of Microorganisms (GCM) 10K type strain sequencing project: providing services to taxonomists for standard genome sequencing and annotation.</title>
        <authorList>
            <consortium name="The Broad Institute Genomics Platform"/>
            <consortium name="The Broad Institute Genome Sequencing Center for Infectious Disease"/>
            <person name="Wu L."/>
            <person name="Ma J."/>
        </authorList>
    </citation>
    <scope>NUCLEOTIDE SEQUENCE [LARGE SCALE GENOMIC DNA]</scope>
    <source>
        <strain evidence="9">JCM 17066</strain>
    </source>
</reference>
<dbReference type="SUPFAM" id="SSF88946">
    <property type="entry name" value="Sigma2 domain of RNA polymerase sigma factors"/>
    <property type="match status" value="1"/>
</dbReference>
<protein>
    <submittedName>
        <fullName evidence="8">RNA polymerase sigma factor</fullName>
    </submittedName>
</protein>
<keyword evidence="3" id="KW-0731">Sigma factor</keyword>
<keyword evidence="5" id="KW-0804">Transcription</keyword>
<dbReference type="InterPro" id="IPR014284">
    <property type="entry name" value="RNA_pol_sigma-70_dom"/>
</dbReference>
<dbReference type="InterPro" id="IPR036388">
    <property type="entry name" value="WH-like_DNA-bd_sf"/>
</dbReference>
<dbReference type="Gene3D" id="1.10.10.10">
    <property type="entry name" value="Winged helix-like DNA-binding domain superfamily/Winged helix DNA-binding domain"/>
    <property type="match status" value="1"/>
</dbReference>
<dbReference type="InterPro" id="IPR039425">
    <property type="entry name" value="RNA_pol_sigma-70-like"/>
</dbReference>
<dbReference type="PANTHER" id="PTHR43133:SF8">
    <property type="entry name" value="RNA POLYMERASE SIGMA FACTOR HI_1459-RELATED"/>
    <property type="match status" value="1"/>
</dbReference>
<proteinExistence type="inferred from homology"/>
<dbReference type="Proteomes" id="UP001596045">
    <property type="component" value="Unassembled WGS sequence"/>
</dbReference>
<feature type="domain" description="RNA polymerase sigma-70 region 2" evidence="6">
    <location>
        <begin position="32"/>
        <end position="97"/>
    </location>
</feature>
<dbReference type="InterPro" id="IPR013249">
    <property type="entry name" value="RNA_pol_sigma70_r4_t2"/>
</dbReference>